<comment type="caution">
    <text evidence="1">The sequence shown here is derived from an EMBL/GenBank/DDBJ whole genome shotgun (WGS) entry which is preliminary data.</text>
</comment>
<name>A0A426YT51_ENSVE</name>
<evidence type="ECO:0000313" key="2">
    <source>
        <dbReference type="Proteomes" id="UP000287651"/>
    </source>
</evidence>
<dbReference type="AlphaFoldDB" id="A0A426YT51"/>
<protein>
    <submittedName>
        <fullName evidence="1">Uncharacterized protein</fullName>
    </submittedName>
</protein>
<sequence>MWSRGGSTRDHLRCVEEDLVGSWATRSCRTTVGCSSYSRSSEEMAMVAYSTQCIGGELEIRGEVKARQPYSYGGNFLRENPKRTRVAPRLAMLKPSAPSTTIRAPAPKKLIRDDFVNDWPRGCVGTMMNHGAENIAAKRVGFS</sequence>
<organism evidence="1 2">
    <name type="scientific">Ensete ventricosum</name>
    <name type="common">Abyssinian banana</name>
    <name type="synonym">Musa ensete</name>
    <dbReference type="NCBI Taxonomy" id="4639"/>
    <lineage>
        <taxon>Eukaryota</taxon>
        <taxon>Viridiplantae</taxon>
        <taxon>Streptophyta</taxon>
        <taxon>Embryophyta</taxon>
        <taxon>Tracheophyta</taxon>
        <taxon>Spermatophyta</taxon>
        <taxon>Magnoliopsida</taxon>
        <taxon>Liliopsida</taxon>
        <taxon>Zingiberales</taxon>
        <taxon>Musaceae</taxon>
        <taxon>Ensete</taxon>
    </lineage>
</organism>
<reference evidence="1 2" key="1">
    <citation type="journal article" date="2014" name="Agronomy (Basel)">
        <title>A Draft Genome Sequence for Ensete ventricosum, the Drought-Tolerant Tree Against Hunger.</title>
        <authorList>
            <person name="Harrison J."/>
            <person name="Moore K.A."/>
            <person name="Paszkiewicz K."/>
            <person name="Jones T."/>
            <person name="Grant M."/>
            <person name="Ambacheew D."/>
            <person name="Muzemil S."/>
            <person name="Studholme D.J."/>
        </authorList>
    </citation>
    <scope>NUCLEOTIDE SEQUENCE [LARGE SCALE GENOMIC DNA]</scope>
</reference>
<dbReference type="Proteomes" id="UP000287651">
    <property type="component" value="Unassembled WGS sequence"/>
</dbReference>
<evidence type="ECO:0000313" key="1">
    <source>
        <dbReference type="EMBL" id="RRT54875.1"/>
    </source>
</evidence>
<proteinExistence type="predicted"/>
<gene>
    <name evidence="1" type="ORF">B296_00046182</name>
</gene>
<dbReference type="EMBL" id="AMZH03010370">
    <property type="protein sequence ID" value="RRT54875.1"/>
    <property type="molecule type" value="Genomic_DNA"/>
</dbReference>
<accession>A0A426YT51</accession>